<dbReference type="OrthoDB" id="2906425at2759"/>
<dbReference type="EMBL" id="KN831775">
    <property type="protein sequence ID" value="KIM43576.1"/>
    <property type="molecule type" value="Genomic_DNA"/>
</dbReference>
<reference evidence="2" key="2">
    <citation type="submission" date="2015-01" db="EMBL/GenBank/DDBJ databases">
        <title>Evolutionary Origins and Diversification of the Mycorrhizal Mutualists.</title>
        <authorList>
            <consortium name="DOE Joint Genome Institute"/>
            <consortium name="Mycorrhizal Genomics Consortium"/>
            <person name="Kohler A."/>
            <person name="Kuo A."/>
            <person name="Nagy L.G."/>
            <person name="Floudas D."/>
            <person name="Copeland A."/>
            <person name="Barry K.W."/>
            <person name="Cichocki N."/>
            <person name="Veneault-Fourrey C."/>
            <person name="LaButti K."/>
            <person name="Lindquist E.A."/>
            <person name="Lipzen A."/>
            <person name="Lundell T."/>
            <person name="Morin E."/>
            <person name="Murat C."/>
            <person name="Riley R."/>
            <person name="Ohm R."/>
            <person name="Sun H."/>
            <person name="Tunlid A."/>
            <person name="Henrissat B."/>
            <person name="Grigoriev I.V."/>
            <person name="Hibbett D.S."/>
            <person name="Martin F."/>
        </authorList>
    </citation>
    <scope>NUCLEOTIDE SEQUENCE [LARGE SCALE GENOMIC DNA]</scope>
    <source>
        <strain evidence="2">h7</strain>
    </source>
</reference>
<reference evidence="1 2" key="1">
    <citation type="submission" date="2014-04" db="EMBL/GenBank/DDBJ databases">
        <authorList>
            <consortium name="DOE Joint Genome Institute"/>
            <person name="Kuo A."/>
            <person name="Gay G."/>
            <person name="Dore J."/>
            <person name="Kohler A."/>
            <person name="Nagy L.G."/>
            <person name="Floudas D."/>
            <person name="Copeland A."/>
            <person name="Barry K.W."/>
            <person name="Cichocki N."/>
            <person name="Veneault-Fourrey C."/>
            <person name="LaButti K."/>
            <person name="Lindquist E.A."/>
            <person name="Lipzen A."/>
            <person name="Lundell T."/>
            <person name="Morin E."/>
            <person name="Murat C."/>
            <person name="Sun H."/>
            <person name="Tunlid A."/>
            <person name="Henrissat B."/>
            <person name="Grigoriev I.V."/>
            <person name="Hibbett D.S."/>
            <person name="Martin F."/>
            <person name="Nordberg H.P."/>
            <person name="Cantor M.N."/>
            <person name="Hua S.X."/>
        </authorList>
    </citation>
    <scope>NUCLEOTIDE SEQUENCE [LARGE SCALE GENOMIC DNA]</scope>
    <source>
        <strain evidence="2">h7</strain>
    </source>
</reference>
<keyword evidence="2" id="KW-1185">Reference proteome</keyword>
<evidence type="ECO:0000313" key="1">
    <source>
        <dbReference type="EMBL" id="KIM43576.1"/>
    </source>
</evidence>
<dbReference type="AlphaFoldDB" id="A0A0C3CIT5"/>
<accession>A0A0C3CIT5</accession>
<name>A0A0C3CIT5_HEBCY</name>
<dbReference type="Proteomes" id="UP000053424">
    <property type="component" value="Unassembled WGS sequence"/>
</dbReference>
<evidence type="ECO:0000313" key="2">
    <source>
        <dbReference type="Proteomes" id="UP000053424"/>
    </source>
</evidence>
<dbReference type="HOGENOM" id="CLU_1023288_0_0_1"/>
<protein>
    <submittedName>
        <fullName evidence="1">Uncharacterized protein</fullName>
    </submittedName>
</protein>
<dbReference type="STRING" id="686832.A0A0C3CIT5"/>
<organism evidence="1 2">
    <name type="scientific">Hebeloma cylindrosporum</name>
    <dbReference type="NCBI Taxonomy" id="76867"/>
    <lineage>
        <taxon>Eukaryota</taxon>
        <taxon>Fungi</taxon>
        <taxon>Dikarya</taxon>
        <taxon>Basidiomycota</taxon>
        <taxon>Agaricomycotina</taxon>
        <taxon>Agaricomycetes</taxon>
        <taxon>Agaricomycetidae</taxon>
        <taxon>Agaricales</taxon>
        <taxon>Agaricineae</taxon>
        <taxon>Hymenogastraceae</taxon>
        <taxon>Hebeloma</taxon>
    </lineage>
</organism>
<gene>
    <name evidence="1" type="ORF">M413DRAFT_443503</name>
</gene>
<proteinExistence type="predicted"/>
<sequence>MDLRHGILPASYSNAAHYWLAYSNAKIHDLCNSEFGLRAKKYHYSQAWFIRSLIPSLFDPSLDIHGFPLNPGDFHSQNIMITDIDTHPRITAIIDWEFSGADFVTSFAQYPFFIVDHPFWGKDHPLRERNIRDQATFNELILEAERIRTPVGGPQLSRLISNSYGIYLFQQVMVTDQVMSDTVYPLLFAHVFGDYDNFIGEYCGALMDQGILKKDEERFDKERNAWLEAREVLGEDEVSAHLNIGEFKDLVSKHLDKFNVEGSVCKWLASVN</sequence>